<gene>
    <name evidence="3" type="primary">rfaQ</name>
    <name evidence="3" type="ORF">Q4568_11365</name>
</gene>
<evidence type="ECO:0000256" key="1">
    <source>
        <dbReference type="ARBA" id="ARBA00022676"/>
    </source>
</evidence>
<dbReference type="NCBIfam" id="TIGR02201">
    <property type="entry name" value="heptsyl_trn_III"/>
    <property type="match status" value="1"/>
</dbReference>
<dbReference type="InterPro" id="IPR002201">
    <property type="entry name" value="Glyco_trans_9"/>
</dbReference>
<accession>A0AAW7Y4Z4</accession>
<dbReference type="Gene3D" id="3.40.50.2000">
    <property type="entry name" value="Glycogen Phosphorylase B"/>
    <property type="match status" value="2"/>
</dbReference>
<dbReference type="CDD" id="cd03789">
    <property type="entry name" value="GT9_LPS_heptosyltransferase"/>
    <property type="match status" value="1"/>
</dbReference>
<keyword evidence="1" id="KW-0328">Glycosyltransferase</keyword>
<comment type="caution">
    <text evidence="3">The sequence shown here is derived from an EMBL/GenBank/DDBJ whole genome shotgun (WGS) entry which is preliminary data.</text>
</comment>
<evidence type="ECO:0000256" key="2">
    <source>
        <dbReference type="ARBA" id="ARBA00022679"/>
    </source>
</evidence>
<sequence>MTTSPLYDYLPHPIDWAKVQRVLVIKLRHHGDVLLSSPVYQTLKNHHPHLTVDALVYTDTAPMLQGHPAIDTLHSIDKKWKKLGTFKHIAHEAALLKTLRHQQYDLVINLTESRRGAWIKWATKAQYGVAGNYKNRQDKSWKKAFPIRYHLPRFGNTRHTVEVHLDALRKAGLIIKPQDKPLILELSEQEYQAARQLRSNVDDKNFIVLHPTSRWLFKTWRIEHYRSLIQQLLADGHQVVITAAPDKVEMGLVEGILDGICHPSLHNLAGQLSLRSLAATIAQAKLMVGVDSVPMHIAAAVDTPCVALFGPSGDIEWAPWSDKARVLTSNHTCRPCGYDGCGGGKISECLASISVDTVYQAIQEQLTDD</sequence>
<dbReference type="EMBL" id="JAUOPU010000010">
    <property type="protein sequence ID" value="MDO6543135.1"/>
    <property type="molecule type" value="Genomic_DNA"/>
</dbReference>
<dbReference type="Pfam" id="PF01075">
    <property type="entry name" value="Glyco_transf_9"/>
    <property type="match status" value="1"/>
</dbReference>
<dbReference type="SUPFAM" id="SSF53756">
    <property type="entry name" value="UDP-Glycosyltransferase/glycogen phosphorylase"/>
    <property type="match status" value="1"/>
</dbReference>
<dbReference type="AlphaFoldDB" id="A0AAW7Y4Z4"/>
<dbReference type="GO" id="GO:0005829">
    <property type="term" value="C:cytosol"/>
    <property type="evidence" value="ECO:0007669"/>
    <property type="project" value="TreeGrafter"/>
</dbReference>
<dbReference type="PANTHER" id="PTHR30160:SF1">
    <property type="entry name" value="LIPOPOLYSACCHARIDE 1,2-N-ACETYLGLUCOSAMINETRANSFERASE-RELATED"/>
    <property type="match status" value="1"/>
</dbReference>
<dbReference type="GO" id="GO:0008713">
    <property type="term" value="F:ADP-heptose-lipopolysaccharide heptosyltransferase activity"/>
    <property type="evidence" value="ECO:0007669"/>
    <property type="project" value="TreeGrafter"/>
</dbReference>
<dbReference type="RefSeq" id="WP_303499607.1">
    <property type="nucleotide sequence ID" value="NZ_JAUOPU010000010.1"/>
</dbReference>
<keyword evidence="2" id="KW-0808">Transferase</keyword>
<dbReference type="Proteomes" id="UP001170624">
    <property type="component" value="Unassembled WGS sequence"/>
</dbReference>
<proteinExistence type="predicted"/>
<protein>
    <submittedName>
        <fullName evidence="3">Lipopolysaccharide heptosyltransferase III</fullName>
    </submittedName>
</protein>
<evidence type="ECO:0000313" key="4">
    <source>
        <dbReference type="Proteomes" id="UP001170624"/>
    </source>
</evidence>
<dbReference type="InterPro" id="IPR051199">
    <property type="entry name" value="LPS_LOS_Heptosyltrfase"/>
</dbReference>
<dbReference type="PANTHER" id="PTHR30160">
    <property type="entry name" value="TETRAACYLDISACCHARIDE 4'-KINASE-RELATED"/>
    <property type="match status" value="1"/>
</dbReference>
<name>A0AAW7Y4Z4_9GAMM</name>
<evidence type="ECO:0000313" key="3">
    <source>
        <dbReference type="EMBL" id="MDO6543135.1"/>
    </source>
</evidence>
<dbReference type="InterPro" id="IPR011916">
    <property type="entry name" value="LipoPS_heptosylTferase-III"/>
</dbReference>
<organism evidence="3 4">
    <name type="scientific">Photobacterium sanguinicancri</name>
    <dbReference type="NCBI Taxonomy" id="875932"/>
    <lineage>
        <taxon>Bacteria</taxon>
        <taxon>Pseudomonadati</taxon>
        <taxon>Pseudomonadota</taxon>
        <taxon>Gammaproteobacteria</taxon>
        <taxon>Vibrionales</taxon>
        <taxon>Vibrionaceae</taxon>
        <taxon>Photobacterium</taxon>
    </lineage>
</organism>
<dbReference type="GO" id="GO:0009244">
    <property type="term" value="P:lipopolysaccharide core region biosynthetic process"/>
    <property type="evidence" value="ECO:0007669"/>
    <property type="project" value="TreeGrafter"/>
</dbReference>
<reference evidence="3" key="1">
    <citation type="submission" date="2023-07" db="EMBL/GenBank/DDBJ databases">
        <title>Genome content predicts the carbon catabolic preferences of heterotrophic bacteria.</title>
        <authorList>
            <person name="Gralka M."/>
        </authorList>
    </citation>
    <scope>NUCLEOTIDE SEQUENCE</scope>
    <source>
        <strain evidence="3">G2M05</strain>
    </source>
</reference>